<proteinExistence type="inferred from homology"/>
<evidence type="ECO:0000256" key="1">
    <source>
        <dbReference type="ARBA" id="ARBA00006484"/>
    </source>
</evidence>
<dbReference type="PRINTS" id="PR00080">
    <property type="entry name" value="SDRFAMILY"/>
</dbReference>
<dbReference type="Pfam" id="PF00106">
    <property type="entry name" value="adh_short"/>
    <property type="match status" value="1"/>
</dbReference>
<dbReference type="SMART" id="SM00822">
    <property type="entry name" value="PKS_KR"/>
    <property type="match status" value="1"/>
</dbReference>
<dbReference type="InterPro" id="IPR057326">
    <property type="entry name" value="KR_dom"/>
</dbReference>
<gene>
    <name evidence="5" type="ORF">FIC82_002460</name>
</gene>
<dbReference type="GO" id="GO:0016616">
    <property type="term" value="F:oxidoreductase activity, acting on the CH-OH group of donors, NAD or NADP as acceptor"/>
    <property type="evidence" value="ECO:0007669"/>
    <property type="project" value="UniProtKB-ARBA"/>
</dbReference>
<dbReference type="PRINTS" id="PR00081">
    <property type="entry name" value="GDHRDH"/>
</dbReference>
<dbReference type="InterPro" id="IPR002347">
    <property type="entry name" value="SDR_fam"/>
</dbReference>
<evidence type="ECO:0000259" key="4">
    <source>
        <dbReference type="SMART" id="SM00822"/>
    </source>
</evidence>
<protein>
    <submittedName>
        <fullName evidence="5">SDR family NAD(P)-dependent oxidoreductase</fullName>
    </submittedName>
</protein>
<dbReference type="AlphaFoldDB" id="A0A6M5UJ43"/>
<dbReference type="PANTHER" id="PTHR43115:SF4">
    <property type="entry name" value="DEHYDROGENASE_REDUCTASE SDR FAMILY MEMBER 11"/>
    <property type="match status" value="1"/>
</dbReference>
<dbReference type="SUPFAM" id="SSF51735">
    <property type="entry name" value="NAD(P)-binding Rossmann-fold domains"/>
    <property type="match status" value="1"/>
</dbReference>
<dbReference type="Proteomes" id="UP000451354">
    <property type="component" value="Chromosome"/>
</dbReference>
<name>A0A6M5UJ43_9MICO</name>
<evidence type="ECO:0000256" key="2">
    <source>
        <dbReference type="ARBA" id="ARBA00023002"/>
    </source>
</evidence>
<sequence length="246" mass="25112">MDMTGSRALVVGASSGIGAAVARTLAAAGAEVVAAGRRLDRLEQVAADAAHLRGSVGALVLDVADEASARAGVAEAAERLGGLDVVVNNAGVMLSSPVQTADPAEWERMTRTNLLGTLHVSHAALPHLLASRGTLVQTSSTSGRTASAGSGVYAATKHGVNAFSEALRQEVAAQGVRVVVVEPGMVDTELASHLTDPAMRTLAAQIAGEIRVLDPQDVADAVLFAVSRPAHVSVNEILLRPTAQVR</sequence>
<keyword evidence="6" id="KW-1185">Reference proteome</keyword>
<evidence type="ECO:0000313" key="5">
    <source>
        <dbReference type="EMBL" id="QJW38170.1"/>
    </source>
</evidence>
<dbReference type="InterPro" id="IPR036291">
    <property type="entry name" value="NAD(P)-bd_dom_sf"/>
</dbReference>
<dbReference type="Gene3D" id="3.40.50.720">
    <property type="entry name" value="NAD(P)-binding Rossmann-like Domain"/>
    <property type="match status" value="1"/>
</dbReference>
<dbReference type="InterPro" id="IPR020904">
    <property type="entry name" value="Sc_DH/Rdtase_CS"/>
</dbReference>
<accession>A0A6M5UJ43</accession>
<comment type="similarity">
    <text evidence="1 3">Belongs to the short-chain dehydrogenases/reductases (SDR) family.</text>
</comment>
<dbReference type="PROSITE" id="PS00061">
    <property type="entry name" value="ADH_SHORT"/>
    <property type="match status" value="1"/>
</dbReference>
<reference evidence="6" key="1">
    <citation type="journal article" date="2022" name="Int. J. Syst. Evol. Microbiol.">
        <title>Cellulosimicrobium protaetiae sp. nov., isolated from the gut of the larva of Protaetia brevitarsis seulensis.</title>
        <authorList>
            <person name="Le Han H."/>
            <person name="Nguyen T.T.H."/>
            <person name="Li Z."/>
            <person name="Shin N.R."/>
            <person name="Kim S.G."/>
        </authorList>
    </citation>
    <scope>NUCLEOTIDE SEQUENCE [LARGE SCALE GENOMIC DNA]</scope>
    <source>
        <strain evidence="6">BI34</strain>
    </source>
</reference>
<evidence type="ECO:0000256" key="3">
    <source>
        <dbReference type="RuleBase" id="RU000363"/>
    </source>
</evidence>
<dbReference type="PANTHER" id="PTHR43115">
    <property type="entry name" value="DEHYDROGENASE/REDUCTASE SDR FAMILY MEMBER 11"/>
    <property type="match status" value="1"/>
</dbReference>
<keyword evidence="2" id="KW-0560">Oxidoreductase</keyword>
<organism evidence="5 6">
    <name type="scientific">Cellulosimicrobium protaetiae</name>
    <dbReference type="NCBI Taxonomy" id="2587808"/>
    <lineage>
        <taxon>Bacteria</taxon>
        <taxon>Bacillati</taxon>
        <taxon>Actinomycetota</taxon>
        <taxon>Actinomycetes</taxon>
        <taxon>Micrococcales</taxon>
        <taxon>Promicromonosporaceae</taxon>
        <taxon>Cellulosimicrobium</taxon>
    </lineage>
</organism>
<dbReference type="KEGG" id="cprt:FIC82_002460"/>
<dbReference type="FunFam" id="3.40.50.720:FF:000047">
    <property type="entry name" value="NADP-dependent L-serine/L-allo-threonine dehydrogenase"/>
    <property type="match status" value="1"/>
</dbReference>
<dbReference type="EMBL" id="CP052757">
    <property type="protein sequence ID" value="QJW38170.1"/>
    <property type="molecule type" value="Genomic_DNA"/>
</dbReference>
<feature type="domain" description="Ketoreductase" evidence="4">
    <location>
        <begin position="6"/>
        <end position="189"/>
    </location>
</feature>
<dbReference type="OrthoDB" id="9792003at2"/>
<evidence type="ECO:0000313" key="6">
    <source>
        <dbReference type="Proteomes" id="UP000451354"/>
    </source>
</evidence>